<name>A0A4Y2BXA2_ARAVE</name>
<organism evidence="2 3">
    <name type="scientific">Araneus ventricosus</name>
    <name type="common">Orbweaver spider</name>
    <name type="synonym">Epeira ventricosa</name>
    <dbReference type="NCBI Taxonomy" id="182803"/>
    <lineage>
        <taxon>Eukaryota</taxon>
        <taxon>Metazoa</taxon>
        <taxon>Ecdysozoa</taxon>
        <taxon>Arthropoda</taxon>
        <taxon>Chelicerata</taxon>
        <taxon>Arachnida</taxon>
        <taxon>Araneae</taxon>
        <taxon>Araneomorphae</taxon>
        <taxon>Entelegynae</taxon>
        <taxon>Araneoidea</taxon>
        <taxon>Araneidae</taxon>
        <taxon>Araneus</taxon>
    </lineage>
</organism>
<keyword evidence="3" id="KW-1185">Reference proteome</keyword>
<sequence length="134" mass="15405">MCGFSALHNRCVRELQIRAAKTVTICGSYWNTLPTPHTSHQVIFFSSEEAPWSSAYQNQQVQQAILAWFRNLALISAMPVSIRWCTDITNASMVVISWYGVYIEVLVPYYVYLLNRGNRFSLKRLVTFFFGLPS</sequence>
<gene>
    <name evidence="2" type="ORF">AVEN_155595_1</name>
</gene>
<dbReference type="Proteomes" id="UP000499080">
    <property type="component" value="Unassembled WGS sequence"/>
</dbReference>
<reference evidence="2 3" key="1">
    <citation type="journal article" date="2019" name="Sci. Rep.">
        <title>Orb-weaving spider Araneus ventricosus genome elucidates the spidroin gene catalogue.</title>
        <authorList>
            <person name="Kono N."/>
            <person name="Nakamura H."/>
            <person name="Ohtoshi R."/>
            <person name="Moran D.A.P."/>
            <person name="Shinohara A."/>
            <person name="Yoshida Y."/>
            <person name="Fujiwara M."/>
            <person name="Mori M."/>
            <person name="Tomita M."/>
            <person name="Arakawa K."/>
        </authorList>
    </citation>
    <scope>NUCLEOTIDE SEQUENCE [LARGE SCALE GENOMIC DNA]</scope>
</reference>
<proteinExistence type="predicted"/>
<evidence type="ECO:0000313" key="3">
    <source>
        <dbReference type="Proteomes" id="UP000499080"/>
    </source>
</evidence>
<keyword evidence="1" id="KW-0472">Membrane</keyword>
<feature type="transmembrane region" description="Helical" evidence="1">
    <location>
        <begin position="65"/>
        <end position="84"/>
    </location>
</feature>
<dbReference type="AlphaFoldDB" id="A0A4Y2BXA2"/>
<comment type="caution">
    <text evidence="2">The sequence shown here is derived from an EMBL/GenBank/DDBJ whole genome shotgun (WGS) entry which is preliminary data.</text>
</comment>
<evidence type="ECO:0000313" key="2">
    <source>
        <dbReference type="EMBL" id="GBL96871.1"/>
    </source>
</evidence>
<keyword evidence="1" id="KW-1133">Transmembrane helix</keyword>
<keyword evidence="1" id="KW-0812">Transmembrane</keyword>
<evidence type="ECO:0000256" key="1">
    <source>
        <dbReference type="SAM" id="Phobius"/>
    </source>
</evidence>
<accession>A0A4Y2BXA2</accession>
<protein>
    <submittedName>
        <fullName evidence="2">Uncharacterized protein</fullName>
    </submittedName>
</protein>
<dbReference type="EMBL" id="BGPR01084786">
    <property type="protein sequence ID" value="GBL96871.1"/>
    <property type="molecule type" value="Genomic_DNA"/>
</dbReference>
<feature type="transmembrane region" description="Helical" evidence="1">
    <location>
        <begin position="96"/>
        <end position="114"/>
    </location>
</feature>